<feature type="non-terminal residue" evidence="1">
    <location>
        <position position="1"/>
    </location>
</feature>
<evidence type="ECO:0008006" key="3">
    <source>
        <dbReference type="Google" id="ProtNLM"/>
    </source>
</evidence>
<dbReference type="Proteomes" id="UP001189429">
    <property type="component" value="Unassembled WGS sequence"/>
</dbReference>
<dbReference type="EMBL" id="CAUYUJ010020066">
    <property type="protein sequence ID" value="CAK0895635.1"/>
    <property type="molecule type" value="Genomic_DNA"/>
</dbReference>
<organism evidence="1 2">
    <name type="scientific">Prorocentrum cordatum</name>
    <dbReference type="NCBI Taxonomy" id="2364126"/>
    <lineage>
        <taxon>Eukaryota</taxon>
        <taxon>Sar</taxon>
        <taxon>Alveolata</taxon>
        <taxon>Dinophyceae</taxon>
        <taxon>Prorocentrales</taxon>
        <taxon>Prorocentraceae</taxon>
        <taxon>Prorocentrum</taxon>
    </lineage>
</organism>
<accession>A0ABN9X856</accession>
<name>A0ABN9X856_9DINO</name>
<keyword evidence="2" id="KW-1185">Reference proteome</keyword>
<comment type="caution">
    <text evidence="1">The sequence shown here is derived from an EMBL/GenBank/DDBJ whole genome shotgun (WGS) entry which is preliminary data.</text>
</comment>
<gene>
    <name evidence="1" type="ORF">PCOR1329_LOCUS74327</name>
</gene>
<reference evidence="1" key="1">
    <citation type="submission" date="2023-10" db="EMBL/GenBank/DDBJ databases">
        <authorList>
            <person name="Chen Y."/>
            <person name="Shah S."/>
            <person name="Dougan E. K."/>
            <person name="Thang M."/>
            <person name="Chan C."/>
        </authorList>
    </citation>
    <scope>NUCLEOTIDE SEQUENCE [LARGE SCALE GENOMIC DNA]</scope>
</reference>
<sequence>PLGRSLPPPRRVHAAGARAQPAACRWPMEVLHAPTSAGGGEVPTSLCGGRFEVLREVPVATNQPQFYEGCDTDDAPVAIRLERRKLGGRLEEEPEARILQALASPSLPQGFCAVRFWGLGRAPRGIAW</sequence>
<proteinExistence type="predicted"/>
<evidence type="ECO:0000313" key="2">
    <source>
        <dbReference type="Proteomes" id="UP001189429"/>
    </source>
</evidence>
<protein>
    <recommendedName>
        <fullName evidence="3">Protein kinase domain-containing protein</fullName>
    </recommendedName>
</protein>
<evidence type="ECO:0000313" key="1">
    <source>
        <dbReference type="EMBL" id="CAK0895635.1"/>
    </source>
</evidence>